<dbReference type="Gene3D" id="3.40.50.10320">
    <property type="entry name" value="LmbE-like"/>
    <property type="match status" value="1"/>
</dbReference>
<keyword evidence="3" id="KW-0732">Signal</keyword>
<protein>
    <recommendedName>
        <fullName evidence="2">N-acetylglucosaminylphosphatidylinositol deacetylase</fullName>
        <ecNumber evidence="2">3.5.1.89</ecNumber>
    </recommendedName>
</protein>
<dbReference type="PANTHER" id="PTHR12993:SF11">
    <property type="entry name" value="N-ACETYLGLUCOSAMINYL-PHOSPHATIDYLINOSITOL DE-N-ACETYLASE"/>
    <property type="match status" value="1"/>
</dbReference>
<evidence type="ECO:0000313" key="4">
    <source>
        <dbReference type="EMBL" id="QLG72211.1"/>
    </source>
</evidence>
<accession>A0A7H9B0Q6</accession>
<dbReference type="InterPro" id="IPR024078">
    <property type="entry name" value="LmbE-like_dom_sf"/>
</dbReference>
<evidence type="ECO:0000256" key="3">
    <source>
        <dbReference type="SAM" id="SignalP"/>
    </source>
</evidence>
<dbReference type="EC" id="3.5.1.89" evidence="2"/>
<dbReference type="RefSeq" id="XP_037143939.1">
    <property type="nucleotide sequence ID" value="XM_037288044.1"/>
</dbReference>
<dbReference type="GO" id="GO:0006506">
    <property type="term" value="P:GPI anchor biosynthetic process"/>
    <property type="evidence" value="ECO:0007669"/>
    <property type="project" value="UniProtKB-UniPathway"/>
</dbReference>
<reference evidence="4 5" key="1">
    <citation type="submission" date="2020-07" db="EMBL/GenBank/DDBJ databases">
        <title>The yeast mating-type switching endonuclease HO is a domesticated member of an unorthodox homing genetic element family.</title>
        <authorList>
            <person name="Coughlan A.Y."/>
            <person name="Lombardi L."/>
            <person name="Braun-Galleani S."/>
            <person name="Martos A.R."/>
            <person name="Galeote V."/>
            <person name="Bigey F."/>
            <person name="Dequin S."/>
            <person name="Byrne K.P."/>
            <person name="Wolfe K.H."/>
        </authorList>
    </citation>
    <scope>NUCLEOTIDE SEQUENCE [LARGE SCALE GENOMIC DNA]</scope>
    <source>
        <strain evidence="4 5">NRRL Y-6702</strain>
    </source>
</reference>
<dbReference type="EMBL" id="CP058606">
    <property type="protein sequence ID" value="QLG72211.1"/>
    <property type="molecule type" value="Genomic_DNA"/>
</dbReference>
<dbReference type="GO" id="GO:0000225">
    <property type="term" value="F:N-acetylglucosaminylphosphatidylinositol deacetylase activity"/>
    <property type="evidence" value="ECO:0007669"/>
    <property type="project" value="UniProtKB-EC"/>
</dbReference>
<evidence type="ECO:0000313" key="5">
    <source>
        <dbReference type="Proteomes" id="UP000509704"/>
    </source>
</evidence>
<dbReference type="GO" id="GO:0005783">
    <property type="term" value="C:endoplasmic reticulum"/>
    <property type="evidence" value="ECO:0007669"/>
    <property type="project" value="TreeGrafter"/>
</dbReference>
<dbReference type="Proteomes" id="UP000509704">
    <property type="component" value="Chromosome 3"/>
</dbReference>
<sequence length="278" mass="31713">MKASYMFYKLLKLYLLLWVVYVCASSRIHASNVAVFEKQLAPVFMGNHKTSLSLIIAHPDDEIMFFGPTLQQLDLLLPADIRLNIVCLSTGNAENLGTTRERELRQAVNFLFANSARNMELFQLNYTDGMDVTWNADDISKSVTSLVLSPQGSDREILLSFDGSGVSSHLNHISCHHAVERMLQDNEKVHSAIFLDSHSRNPLLKYSFFIRSLSHIAMEKLSGRTNLGSIRLFNTYPQYLALLATMTNAHQSQMAWFRYGWWFFSSFVFLNDLKIVSK</sequence>
<feature type="chain" id="PRO_5028937247" description="N-acetylglucosaminylphosphatidylinositol deacetylase" evidence="3">
    <location>
        <begin position="26"/>
        <end position="278"/>
    </location>
</feature>
<dbReference type="KEGG" id="zmk:HG535_0C05650"/>
<proteinExistence type="inferred from homology"/>
<dbReference type="GO" id="GO:0016020">
    <property type="term" value="C:membrane"/>
    <property type="evidence" value="ECO:0007669"/>
    <property type="project" value="GOC"/>
</dbReference>
<dbReference type="PANTHER" id="PTHR12993">
    <property type="entry name" value="N-ACETYLGLUCOSAMINYL-PHOSPHATIDYLINOSITOL DE-N-ACETYLASE-RELATED"/>
    <property type="match status" value="1"/>
</dbReference>
<feature type="signal peptide" evidence="3">
    <location>
        <begin position="1"/>
        <end position="25"/>
    </location>
</feature>
<dbReference type="SUPFAM" id="SSF102588">
    <property type="entry name" value="LmbE-like"/>
    <property type="match status" value="1"/>
</dbReference>
<dbReference type="InterPro" id="IPR003737">
    <property type="entry name" value="GlcNAc_PI_deacetylase-related"/>
</dbReference>
<dbReference type="Pfam" id="PF02585">
    <property type="entry name" value="PIG-L"/>
    <property type="match status" value="1"/>
</dbReference>
<gene>
    <name evidence="4" type="ORF">HG535_0C05650</name>
</gene>
<dbReference type="UniPathway" id="UPA00196"/>
<comment type="similarity">
    <text evidence="1">Belongs to the PIGL family.</text>
</comment>
<evidence type="ECO:0000256" key="2">
    <source>
        <dbReference type="ARBA" id="ARBA00012176"/>
    </source>
</evidence>
<evidence type="ECO:0000256" key="1">
    <source>
        <dbReference type="ARBA" id="ARBA00006066"/>
    </source>
</evidence>
<name>A0A7H9B0Q6_ZYGMR</name>
<dbReference type="GeneID" id="59235909"/>
<organism evidence="4 5">
    <name type="scientific">Zygotorulaspora mrakii</name>
    <name type="common">Zygosaccharomyces mrakii</name>
    <dbReference type="NCBI Taxonomy" id="42260"/>
    <lineage>
        <taxon>Eukaryota</taxon>
        <taxon>Fungi</taxon>
        <taxon>Dikarya</taxon>
        <taxon>Ascomycota</taxon>
        <taxon>Saccharomycotina</taxon>
        <taxon>Saccharomycetes</taxon>
        <taxon>Saccharomycetales</taxon>
        <taxon>Saccharomycetaceae</taxon>
        <taxon>Zygotorulaspora</taxon>
    </lineage>
</organism>
<dbReference type="OrthoDB" id="440160at2759"/>
<dbReference type="AlphaFoldDB" id="A0A7H9B0Q6"/>
<keyword evidence="5" id="KW-1185">Reference proteome</keyword>